<proteinExistence type="predicted"/>
<name>A0A6N4TI15_9FIRM</name>
<evidence type="ECO:0000313" key="1">
    <source>
        <dbReference type="EMBL" id="BBK22423.1"/>
    </source>
</evidence>
<organism evidence="1 2">
    <name type="scientific">Amedibacterium intestinale</name>
    <dbReference type="NCBI Taxonomy" id="2583452"/>
    <lineage>
        <taxon>Bacteria</taxon>
        <taxon>Bacillati</taxon>
        <taxon>Bacillota</taxon>
        <taxon>Erysipelotrichia</taxon>
        <taxon>Erysipelotrichales</taxon>
        <taxon>Erysipelotrichaceae</taxon>
        <taxon>Amedibacterium</taxon>
    </lineage>
</organism>
<gene>
    <name evidence="1" type="ORF">Aargi30884_13260</name>
</gene>
<evidence type="ECO:0000313" key="2">
    <source>
        <dbReference type="Proteomes" id="UP000464754"/>
    </source>
</evidence>
<dbReference type="Proteomes" id="UP000464754">
    <property type="component" value="Chromosome"/>
</dbReference>
<dbReference type="KEGG" id="aarg:Aargi30884_13260"/>
<dbReference type="RefSeq" id="WP_118277923.1">
    <property type="nucleotide sequence ID" value="NZ_AP019695.1"/>
</dbReference>
<evidence type="ECO:0008006" key="3">
    <source>
        <dbReference type="Google" id="ProtNLM"/>
    </source>
</evidence>
<dbReference type="NCBIfam" id="TIGR04088">
    <property type="entry name" value="cognate_SipW"/>
    <property type="match status" value="1"/>
</dbReference>
<dbReference type="InterPro" id="IPR023833">
    <property type="entry name" value="Signal_pept_SipW-depend-type"/>
</dbReference>
<dbReference type="AlphaFoldDB" id="A0A6N4TI15"/>
<dbReference type="EMBL" id="AP019695">
    <property type="protein sequence ID" value="BBK22423.1"/>
    <property type="molecule type" value="Genomic_DNA"/>
</dbReference>
<keyword evidence="2" id="KW-1185">Reference proteome</keyword>
<accession>A0A6N4TI15</accession>
<protein>
    <recommendedName>
        <fullName evidence="3">SipW-cognate class signal peptide</fullName>
    </recommendedName>
</protein>
<reference evidence="2" key="1">
    <citation type="submission" date="2019-05" db="EMBL/GenBank/DDBJ databases">
        <title>Complete genome sequencing of Absiella argi strain JCM 30884.</title>
        <authorList>
            <person name="Sakamoto M."/>
            <person name="Murakami T."/>
            <person name="Mori H."/>
        </authorList>
    </citation>
    <scope>NUCLEOTIDE SEQUENCE [LARGE SCALE GENOMIC DNA]</scope>
    <source>
        <strain evidence="2">JCM 30884</strain>
    </source>
</reference>
<sequence length="210" mass="23196">MKNKKLKTMLLSLGLVGTIGVGATLAYFSDATDPVKNTFTVSKGITDLQLDELRVNSETHRPYYKDVRVTGNEYKNIQPGEVLVKDPTVHINTTVPCYVFVSIENKNSDVLTPNLDSSKWYEVKVDENTNANLKFYVYADETGSPKVVNPTNDVYENLVVFNEVKVLNELGETDQPTIEGSGEINVKAAAVQSDNIAYEDAKDIAIGKLN</sequence>